<dbReference type="eggNOG" id="COG2350">
    <property type="taxonomic scope" value="Bacteria"/>
</dbReference>
<proteinExistence type="predicted"/>
<accession>Q312J1</accession>
<reference evidence="1 2" key="1">
    <citation type="journal article" date="2011" name="J. Bacteriol.">
        <title>Complete genome sequence and updated annotation of Desulfovibrio alaskensis G20.</title>
        <authorList>
            <person name="Hauser L.J."/>
            <person name="Land M.L."/>
            <person name="Brown S.D."/>
            <person name="Larimer F."/>
            <person name="Keller K.L."/>
            <person name="Rapp-Giles B.J."/>
            <person name="Price M.N."/>
            <person name="Lin M."/>
            <person name="Bruce D.C."/>
            <person name="Detter J.C."/>
            <person name="Tapia R."/>
            <person name="Han C.S."/>
            <person name="Goodwin L.A."/>
            <person name="Cheng J.F."/>
            <person name="Pitluck S."/>
            <person name="Copeland A."/>
            <person name="Lucas S."/>
            <person name="Nolan M."/>
            <person name="Lapidus A.L."/>
            <person name="Palumbo A.V."/>
            <person name="Wall J.D."/>
        </authorList>
    </citation>
    <scope>NUCLEOTIDE SEQUENCE [LARGE SCALE GENOMIC DNA]</scope>
    <source>
        <strain evidence="2">ATCC BAA 1058 / DSM 17464 / G20</strain>
    </source>
</reference>
<dbReference type="RefSeq" id="WP_011367331.1">
    <property type="nucleotide sequence ID" value="NC_007519.1"/>
</dbReference>
<organism evidence="1 2">
    <name type="scientific">Oleidesulfovibrio alaskensis (strain ATCC BAA-1058 / DSM 17464 / G20)</name>
    <name type="common">Desulfovibrio alaskensis</name>
    <dbReference type="NCBI Taxonomy" id="207559"/>
    <lineage>
        <taxon>Bacteria</taxon>
        <taxon>Pseudomonadati</taxon>
        <taxon>Thermodesulfobacteriota</taxon>
        <taxon>Desulfovibrionia</taxon>
        <taxon>Desulfovibrionales</taxon>
        <taxon>Desulfovibrionaceae</taxon>
        <taxon>Oleidesulfovibrio</taxon>
    </lineage>
</organism>
<evidence type="ECO:0000313" key="1">
    <source>
        <dbReference type="EMBL" id="ABB38155.1"/>
    </source>
</evidence>
<keyword evidence="2" id="KW-1185">Reference proteome</keyword>
<evidence type="ECO:0008006" key="3">
    <source>
        <dbReference type="Google" id="ProtNLM"/>
    </source>
</evidence>
<dbReference type="HOGENOM" id="CLU_157077_1_0_7"/>
<protein>
    <recommendedName>
        <fullName evidence="3">Muconolactone isomerase domain-containing protein</fullName>
    </recommendedName>
</protein>
<dbReference type="KEGG" id="dde:Dde_1354"/>
<dbReference type="Gene3D" id="3.30.70.1060">
    <property type="entry name" value="Dimeric alpha+beta barrel"/>
    <property type="match status" value="1"/>
</dbReference>
<sequence length="101" mass="11569">MKVLAIDKVSPDATPERVRELFMKEVHQTIKMYLADVVREIYFREDRSGTVMMLEVPSMEEARKIVDTLPMVRDGLLEYDLIPLGPFMPLALLVSDDEQAA</sequence>
<dbReference type="AlphaFoldDB" id="Q312J1"/>
<gene>
    <name evidence="1" type="ordered locus">Dde_1354</name>
</gene>
<dbReference type="STRING" id="207559.Dde_1354"/>
<dbReference type="EMBL" id="CP000112">
    <property type="protein sequence ID" value="ABB38155.1"/>
    <property type="molecule type" value="Genomic_DNA"/>
</dbReference>
<name>Q312J1_OLEA2</name>
<dbReference type="Proteomes" id="UP000002710">
    <property type="component" value="Chromosome"/>
</dbReference>
<evidence type="ECO:0000313" key="2">
    <source>
        <dbReference type="Proteomes" id="UP000002710"/>
    </source>
</evidence>